<dbReference type="AlphaFoldDB" id="A0A345XWD5"/>
<name>A0A345XWD5_9ACTN</name>
<feature type="region of interest" description="Disordered" evidence="1">
    <location>
        <begin position="161"/>
        <end position="180"/>
    </location>
</feature>
<keyword evidence="3" id="KW-1185">Reference proteome</keyword>
<organism evidence="2 3">
    <name type="scientific">Streptomyces armeniacus</name>
    <dbReference type="NCBI Taxonomy" id="83291"/>
    <lineage>
        <taxon>Bacteria</taxon>
        <taxon>Bacillati</taxon>
        <taxon>Actinomycetota</taxon>
        <taxon>Actinomycetes</taxon>
        <taxon>Kitasatosporales</taxon>
        <taxon>Streptomycetaceae</taxon>
        <taxon>Streptomyces</taxon>
    </lineage>
</organism>
<gene>
    <name evidence="2" type="ORF">DVA86_28435</name>
</gene>
<evidence type="ECO:0000313" key="2">
    <source>
        <dbReference type="EMBL" id="AXK35951.1"/>
    </source>
</evidence>
<reference evidence="2 3" key="1">
    <citation type="submission" date="2018-07" db="EMBL/GenBank/DDBJ databases">
        <title>Draft genome of the type strain Streptomyces armeniacus ATCC 15676.</title>
        <authorList>
            <person name="Labana P."/>
            <person name="Gosse J.T."/>
            <person name="Boddy C.N."/>
        </authorList>
    </citation>
    <scope>NUCLEOTIDE SEQUENCE [LARGE SCALE GENOMIC DNA]</scope>
    <source>
        <strain evidence="2 3">ATCC 15676</strain>
    </source>
</reference>
<sequence>MNPPRERPRHSRRSDHLLTARTWARRGRTPVIQVRGRSSAAFSIAALACYKHGERAEPISEPLSATTAALRRLGLGSATSGGRTRWCRMRCGAGCGRSSAARTAISRSADRTTRRRLQAAACEARTDGRGRARRPLVIFTEGKQRPELYAGLLSQTVLCPSKIDNGSPDPREPRIGSRNPFSLKERLDPLLRLALCENPGS</sequence>
<dbReference type="EMBL" id="CP031320">
    <property type="protein sequence ID" value="AXK35951.1"/>
    <property type="molecule type" value="Genomic_DNA"/>
</dbReference>
<proteinExistence type="predicted"/>
<accession>A0A345XWD5</accession>
<dbReference type="KEGG" id="sarm:DVA86_28435"/>
<protein>
    <submittedName>
        <fullName evidence="2">Uncharacterized protein</fullName>
    </submittedName>
</protein>
<evidence type="ECO:0000313" key="3">
    <source>
        <dbReference type="Proteomes" id="UP000254425"/>
    </source>
</evidence>
<evidence type="ECO:0000256" key="1">
    <source>
        <dbReference type="SAM" id="MobiDB-lite"/>
    </source>
</evidence>
<dbReference type="Proteomes" id="UP000254425">
    <property type="component" value="Chromosome"/>
</dbReference>